<dbReference type="FunFam" id="2.30.29.150:FF:000002">
    <property type="entry name" value="FACT complex subunit SPT16"/>
    <property type="match status" value="1"/>
</dbReference>
<dbReference type="Pfam" id="PF14826">
    <property type="entry name" value="FACT-Spt16_Nlob"/>
    <property type="match status" value="1"/>
</dbReference>
<dbReference type="FunCoup" id="A0A168LM05">
    <property type="interactions" value="1088"/>
</dbReference>
<evidence type="ECO:0000256" key="8">
    <source>
        <dbReference type="ARBA" id="ARBA00023204"/>
    </source>
</evidence>
<evidence type="ECO:0000313" key="15">
    <source>
        <dbReference type="Proteomes" id="UP000078561"/>
    </source>
</evidence>
<reference evidence="14" key="1">
    <citation type="submission" date="2016-04" db="EMBL/GenBank/DDBJ databases">
        <authorList>
            <person name="Evans L.H."/>
            <person name="Alamgir A."/>
            <person name="Owens N."/>
            <person name="Weber N.D."/>
            <person name="Virtaneva K."/>
            <person name="Barbian K."/>
            <person name="Babar A."/>
            <person name="Rosenke K."/>
        </authorList>
    </citation>
    <scope>NUCLEOTIDE SEQUENCE [LARGE SCALE GENOMIC DNA]</scope>
    <source>
        <strain evidence="14">CBS 101.48</strain>
    </source>
</reference>
<organism evidence="14">
    <name type="scientific">Absidia glauca</name>
    <name type="common">Pin mould</name>
    <dbReference type="NCBI Taxonomy" id="4829"/>
    <lineage>
        <taxon>Eukaryota</taxon>
        <taxon>Fungi</taxon>
        <taxon>Fungi incertae sedis</taxon>
        <taxon>Mucoromycota</taxon>
        <taxon>Mucoromycotina</taxon>
        <taxon>Mucoromycetes</taxon>
        <taxon>Mucorales</taxon>
        <taxon>Cunninghamellaceae</taxon>
        <taxon>Absidia</taxon>
    </lineage>
</organism>
<dbReference type="InterPro" id="IPR036875">
    <property type="entry name" value="Znf_CCHC_sf"/>
</dbReference>
<feature type="domain" description="CCHC-type" evidence="13">
    <location>
        <begin position="980"/>
        <end position="995"/>
    </location>
</feature>
<feature type="domain" description="CCHC-type" evidence="13">
    <location>
        <begin position="1028"/>
        <end position="1043"/>
    </location>
</feature>
<dbReference type="Gene3D" id="2.30.29.210">
    <property type="entry name" value="FACT complex subunit Spt16p/Cdc68p"/>
    <property type="match status" value="2"/>
</dbReference>
<comment type="subcellular location">
    <subcellularLocation>
        <location evidence="11">Nucleus</location>
    </subcellularLocation>
    <subcellularLocation>
        <location evidence="11">Chromosome</location>
    </subcellularLocation>
</comment>
<dbReference type="Gene3D" id="3.90.230.10">
    <property type="entry name" value="Creatinase/methionine aminopeptidase superfamily"/>
    <property type="match status" value="1"/>
</dbReference>
<dbReference type="GO" id="GO:0035101">
    <property type="term" value="C:FACT complex"/>
    <property type="evidence" value="ECO:0007669"/>
    <property type="project" value="UniProtKB-UniRule"/>
</dbReference>
<dbReference type="GO" id="GO:0008270">
    <property type="term" value="F:zinc ion binding"/>
    <property type="evidence" value="ECO:0007669"/>
    <property type="project" value="UniProtKB-KW"/>
</dbReference>
<dbReference type="Pfam" id="PF08644">
    <property type="entry name" value="SPT16"/>
    <property type="match status" value="1"/>
</dbReference>
<protein>
    <recommendedName>
        <fullName evidence="11">FACT complex subunit</fullName>
    </recommendedName>
</protein>
<dbReference type="CDD" id="cd01091">
    <property type="entry name" value="CDC68-like"/>
    <property type="match status" value="1"/>
</dbReference>
<dbReference type="InterPro" id="IPR056595">
    <property type="entry name" value="Fact-SPT16_PH"/>
</dbReference>
<evidence type="ECO:0000256" key="1">
    <source>
        <dbReference type="ARBA" id="ARBA00010779"/>
    </source>
</evidence>
<feature type="region of interest" description="Disordered" evidence="12">
    <location>
        <begin position="924"/>
        <end position="946"/>
    </location>
</feature>
<dbReference type="SUPFAM" id="SSF57756">
    <property type="entry name" value="Retrovirus zinc finger-like domains"/>
    <property type="match status" value="3"/>
</dbReference>
<dbReference type="PROSITE" id="PS50158">
    <property type="entry name" value="ZF_CCHC"/>
    <property type="match status" value="4"/>
</dbReference>
<dbReference type="Gene3D" id="2.30.29.30">
    <property type="entry name" value="Pleckstrin-homology domain (PH domain)/Phosphotyrosine-binding domain (PTB)"/>
    <property type="match status" value="1"/>
</dbReference>
<proteinExistence type="inferred from homology"/>
<evidence type="ECO:0000256" key="12">
    <source>
        <dbReference type="SAM" id="MobiDB-lite"/>
    </source>
</evidence>
<comment type="function">
    <text evidence="11">Component of the FACT complex, a general chromatin factor that acts to reorganize nucleosomes. The FACT complex is involved in multiple processes that require DNA as a template such as mRNA elongation, DNA replication and DNA repair. During transcription elongation the FACT complex acts as a histone chaperone that both destabilizes and restores nucleosomal structure. It facilitates the passage of RNA polymerase II and transcription by promoting the dissociation of one histone H2A-H2B dimer from the nucleosome, then subsequently promotes the reestablishment of the nucleosome following the passage of RNA polymerase II.</text>
</comment>
<evidence type="ECO:0000256" key="5">
    <source>
        <dbReference type="ARBA" id="ARBA00023015"/>
    </source>
</evidence>
<evidence type="ECO:0000256" key="3">
    <source>
        <dbReference type="ARBA" id="ARBA00022705"/>
    </source>
</evidence>
<keyword evidence="15" id="KW-1185">Reference proteome</keyword>
<dbReference type="Proteomes" id="UP000078561">
    <property type="component" value="Unassembled WGS sequence"/>
</dbReference>
<feature type="compositionally biased region" description="Basic and acidic residues" evidence="12">
    <location>
        <begin position="515"/>
        <end position="525"/>
    </location>
</feature>
<keyword evidence="6" id="KW-0175">Coiled coil</keyword>
<dbReference type="InParanoid" id="A0A168LM05"/>
<dbReference type="Pfam" id="PF00557">
    <property type="entry name" value="Peptidase_M24"/>
    <property type="match status" value="1"/>
</dbReference>
<dbReference type="InterPro" id="IPR000994">
    <property type="entry name" value="Pept_M24"/>
</dbReference>
<evidence type="ECO:0000313" key="14">
    <source>
        <dbReference type="EMBL" id="SAL97071.1"/>
    </source>
</evidence>
<keyword evidence="5 11" id="KW-0805">Transcription regulation</keyword>
<evidence type="ECO:0000256" key="2">
    <source>
        <dbReference type="ARBA" id="ARBA00022454"/>
    </source>
</evidence>
<dbReference type="Gene3D" id="3.40.350.10">
    <property type="entry name" value="Creatinase/prolidase N-terminal domain"/>
    <property type="match status" value="1"/>
</dbReference>
<dbReference type="InterPro" id="IPR029149">
    <property type="entry name" value="Creatin/AminoP/Spt16_N"/>
</dbReference>
<evidence type="ECO:0000256" key="7">
    <source>
        <dbReference type="ARBA" id="ARBA00023163"/>
    </source>
</evidence>
<evidence type="ECO:0000256" key="9">
    <source>
        <dbReference type="ARBA" id="ARBA00023242"/>
    </source>
</evidence>
<keyword evidence="7 11" id="KW-0804">Transcription</keyword>
<feature type="compositionally biased region" description="Basic and acidic residues" evidence="12">
    <location>
        <begin position="444"/>
        <end position="453"/>
    </location>
</feature>
<feature type="domain" description="CCHC-type" evidence="13">
    <location>
        <begin position="1049"/>
        <end position="1065"/>
    </location>
</feature>
<keyword evidence="10" id="KW-0862">Zinc</keyword>
<dbReference type="GO" id="GO:0006260">
    <property type="term" value="P:DNA replication"/>
    <property type="evidence" value="ECO:0007669"/>
    <property type="project" value="UniProtKB-KW"/>
</dbReference>
<dbReference type="InterPro" id="IPR029148">
    <property type="entry name" value="FACT-SPT16_Nlobe"/>
</dbReference>
<name>A0A168LM05_ABSGL</name>
<dbReference type="STRING" id="4829.A0A168LM05"/>
<keyword evidence="9 11" id="KW-0539">Nucleus</keyword>
<dbReference type="GO" id="GO:0006281">
    <property type="term" value="P:DNA repair"/>
    <property type="evidence" value="ECO:0007669"/>
    <property type="project" value="UniProtKB-UniRule"/>
</dbReference>
<feature type="compositionally biased region" description="Polar residues" evidence="12">
    <location>
        <begin position="486"/>
        <end position="495"/>
    </location>
</feature>
<dbReference type="InterPro" id="IPR036005">
    <property type="entry name" value="Creatinase/aminopeptidase-like"/>
</dbReference>
<dbReference type="Pfam" id="PF08512">
    <property type="entry name" value="Rttp106-like_middle"/>
    <property type="match status" value="1"/>
</dbReference>
<keyword evidence="3 11" id="KW-0235">DNA replication</keyword>
<dbReference type="Pfam" id="PF24824">
    <property type="entry name" value="PH_SPT16"/>
    <property type="match status" value="1"/>
</dbReference>
<dbReference type="InterPro" id="IPR001878">
    <property type="entry name" value="Znf_CCHC"/>
</dbReference>
<dbReference type="Gene3D" id="2.30.29.150">
    <property type="match status" value="1"/>
</dbReference>
<evidence type="ECO:0000259" key="13">
    <source>
        <dbReference type="PROSITE" id="PS50158"/>
    </source>
</evidence>
<dbReference type="PANTHER" id="PTHR13980">
    <property type="entry name" value="CDC68 RELATED"/>
    <property type="match status" value="1"/>
</dbReference>
<dbReference type="InterPro" id="IPR013719">
    <property type="entry name" value="RTT106/SPT16-like_middle_dom"/>
</dbReference>
<accession>A0A168LM05</accession>
<keyword evidence="10" id="KW-0863">Zinc-finger</keyword>
<dbReference type="InterPro" id="IPR013953">
    <property type="entry name" value="FACT_SPT16_M"/>
</dbReference>
<dbReference type="SMART" id="SM01285">
    <property type="entry name" value="FACT-Spt16_Nlob"/>
    <property type="match status" value="1"/>
</dbReference>
<dbReference type="OMA" id="YHINTIP"/>
<keyword evidence="10" id="KW-0479">Metal-binding</keyword>
<dbReference type="FunFam" id="2.30.29.30:FF:000017">
    <property type="entry name" value="FACT complex subunit SPT16"/>
    <property type="match status" value="1"/>
</dbReference>
<feature type="compositionally biased region" description="Basic and acidic residues" evidence="12">
    <location>
        <begin position="924"/>
        <end position="937"/>
    </location>
</feature>
<evidence type="ECO:0000256" key="11">
    <source>
        <dbReference type="RuleBase" id="RU367052"/>
    </source>
</evidence>
<dbReference type="OrthoDB" id="10251642at2759"/>
<dbReference type="InterPro" id="IPR033825">
    <property type="entry name" value="Spt16_M24"/>
</dbReference>
<dbReference type="SMART" id="SM01286">
    <property type="entry name" value="SPT16"/>
    <property type="match status" value="1"/>
</dbReference>
<comment type="subunit">
    <text evidence="11">Component of the FACT complex.</text>
</comment>
<dbReference type="InterPro" id="IPR011993">
    <property type="entry name" value="PH-like_dom_sf"/>
</dbReference>
<dbReference type="SMART" id="SM01287">
    <property type="entry name" value="Rtt106"/>
    <property type="match status" value="1"/>
</dbReference>
<keyword evidence="2 11" id="KW-0158">Chromosome</keyword>
<dbReference type="EMBL" id="LT551507">
    <property type="protein sequence ID" value="SAL97071.1"/>
    <property type="molecule type" value="Genomic_DNA"/>
</dbReference>
<dbReference type="SUPFAM" id="SSF55920">
    <property type="entry name" value="Creatinase/aminopeptidase"/>
    <property type="match status" value="1"/>
</dbReference>
<dbReference type="GO" id="GO:0031491">
    <property type="term" value="F:nucleosome binding"/>
    <property type="evidence" value="ECO:0007669"/>
    <property type="project" value="TreeGrafter"/>
</dbReference>
<dbReference type="AlphaFoldDB" id="A0A168LM05"/>
<gene>
    <name evidence="14" type="primary">ABSGL_02529.1 scaffold 3452</name>
</gene>
<feature type="region of interest" description="Disordered" evidence="12">
    <location>
        <begin position="440"/>
        <end position="525"/>
    </location>
</feature>
<keyword evidence="8 11" id="KW-0234">DNA repair</keyword>
<feature type="compositionally biased region" description="Low complexity" evidence="12">
    <location>
        <begin position="454"/>
        <end position="484"/>
    </location>
</feature>
<evidence type="ECO:0000256" key="4">
    <source>
        <dbReference type="ARBA" id="ARBA00022763"/>
    </source>
</evidence>
<dbReference type="Pfam" id="PF00098">
    <property type="entry name" value="zf-CCHC"/>
    <property type="match status" value="5"/>
</dbReference>
<dbReference type="InterPro" id="IPR040258">
    <property type="entry name" value="Spt16"/>
</dbReference>
<feature type="domain" description="CCHC-type" evidence="13">
    <location>
        <begin position="1005"/>
        <end position="1020"/>
    </location>
</feature>
<keyword evidence="4 11" id="KW-0227">DNA damage</keyword>
<sequence>MAIGELDTKRFYKRAKFFVSQWKSPTNAELFQNTDAILIPVGDDDDENPYRKSATVQTWLLGGTYTHTLLLLTPDKITIVCNNKKADLFDKLRNGPVPVEVIRRMKTVDESVPVYASLTEAVNGKRVGIIAKDRYKGRVVDEWTKAVSTSGVSYEEVDISAAISACVAVKDDEELRNMRLAAKVTSNIMKHYFTEEMSKIIDEEKDVSHEKLADMTENALEDPKLEKRIRLPAEIENKSDLEWCYTPIIQSGGRYDLRTSAFSDNKSLHSGVILCSLGTRYRGYCSNIARTYLIDPTKTQEKNYEFLLDLQHRVMETIRDGVKIKDIYNKALAYIRNKRPDLEQHFTKNAGFGMGIEFREGNFLLTPKNVRELKTNMVLNLAIGFADLENTQAPANDPRRQKYSLLLIDTVRVTNELPVTLTECSKRLNEVSYFLKEDESVDGGDAHQSDSNKKAAVSSSSSAGATKKASAKSSSSSATASPTAHQRASTKNEPVSKTAILRSKFRSEEQDEESKEQKRKDHQKDLFAQKQADGLKRFSEETQNDKGDNKAVFRKFESYRSEAKLPREVRDLKIVVDKRNETVILPIYGMAVPFHISTLKTASKSDEGEFPFDDANATFVRALTFRSANTTRMAEVYRDITDLKKDAVKKEAQRKEMADVVEQDNLIQVKGRRPFKLPEVYVRPQLDGKRLPGELEIHTNGLRYQSIRSDNSFNVLFSNVKHLFFQPCDNELLVLIHIHFKNPVLIGKKKTKDVQFYREASDIQFDETGNKRRRHIYGDEDELESEREERRRRANLNQEFKTFAEKIAEASDDRIEVDIPFRELGFQGVPFRSNVLLQPTTDCLVHLSDPPFMVITLSEIEIAHLERVQFGLKNFDLVYVFKDFQRPPIQINTIPMSQLDNVKEWLKLGRIGRKGFTRLLLADERKQHKRGGEDQHSSQRKKPVTKSVIAPRSNLSGIYNCRQTGHISSDCTEARAEKLCYKCNQPGHMSRDCPDATQDSYGPSCYGCGKTGHISRNCPEGGRSDVSCYSCGGTGHMSRQCPNGQGGSKCYNCGNFGHMSRDCSEPAQAKTCYNCQQSGHIEGTPRLCLEKLSSEEDEIHQTF</sequence>
<dbReference type="GO" id="GO:0003676">
    <property type="term" value="F:nucleic acid binding"/>
    <property type="evidence" value="ECO:0007669"/>
    <property type="project" value="InterPro"/>
</dbReference>
<dbReference type="GO" id="GO:0006368">
    <property type="term" value="P:transcription elongation by RNA polymerase II"/>
    <property type="evidence" value="ECO:0007669"/>
    <property type="project" value="TreeGrafter"/>
</dbReference>
<dbReference type="Gene3D" id="4.10.60.10">
    <property type="entry name" value="Zinc finger, CCHC-type"/>
    <property type="match status" value="4"/>
</dbReference>
<evidence type="ECO:0000256" key="6">
    <source>
        <dbReference type="ARBA" id="ARBA00023054"/>
    </source>
</evidence>
<dbReference type="FunFam" id="3.90.230.10:FF:000005">
    <property type="entry name" value="FACT complex subunit spt16"/>
    <property type="match status" value="1"/>
</dbReference>
<evidence type="ECO:0000256" key="10">
    <source>
        <dbReference type="PROSITE-ProRule" id="PRU00047"/>
    </source>
</evidence>
<dbReference type="SMART" id="SM00343">
    <property type="entry name" value="ZnF_C2HC"/>
    <property type="match status" value="6"/>
</dbReference>
<comment type="similarity">
    <text evidence="1 11">Belongs to the peptidase M24 family. SPT16 subfamily.</text>
</comment>
<dbReference type="PANTHER" id="PTHR13980:SF15">
    <property type="entry name" value="FACT COMPLEX SUBUNIT SPT16"/>
    <property type="match status" value="1"/>
</dbReference>